<protein>
    <submittedName>
        <fullName evidence="2">Uncharacterized protein</fullName>
    </submittedName>
</protein>
<organism evidence="2 3">
    <name type="scientific">Candidatus Methylophosphatis roskildensis</name>
    <dbReference type="NCBI Taxonomy" id="2899263"/>
    <lineage>
        <taxon>Bacteria</taxon>
        <taxon>Pseudomonadati</taxon>
        <taxon>Pseudomonadota</taxon>
        <taxon>Betaproteobacteria</taxon>
        <taxon>Nitrosomonadales</taxon>
        <taxon>Sterolibacteriaceae</taxon>
        <taxon>Candidatus Methylophosphatis</taxon>
    </lineage>
</organism>
<sequence length="633" mass="67846">MPHARDPSWHSAAFAVVVAAVLGGLVLHASYPGYLNADSFEQLRQILAGRIDDWQSPFVTLLWSALLEILPGPVGIIVIDNLLIWGALAALVVELRRSVGAWALAVLAIPLLPGLFNYLGHVHRDTMLAAGLLASFALAFLANSAARGPRSGLALQLLANLGAIGAFLIRPNAIFCTIPLLFYANRSFGRKRNLAACGIVLVLMPASYAMVSSLAQARATNPGDSIKTYHLLALSYFAGKNLFPGEWTPEESRQIVDSCYSPVQWDAAGMQGNCGFIQIGLVRQGLWGSPALTGTWLREAATRPLALYSAMAATFTRSMRDPNSRAMLYKPPKSARIDWEVATDPPRATTAAAQAYMRSTLNDEFGRPWVFALLFVAGAAALLARDLIATPIGLFSAAVLASGAIYLLGYFPFNVSAEYRYFYWSGFAAFLGALLAAMAWWTEKARRTMDGRVRPNRIVCVLLAAIAAAVAGLVAVPVELPTRESVIAVTALDDDPVTLARLHTASIPVWMGIRFEGRIDAGGWVEDDGGFRAQPGAGPLIATISGLHQAIRLGLRTGPHAGRVGIDADGRQHVLDTRAESAGELVFDLPPPARAADPRLDASPRKPVMAALCFAAVFAVLMWMSLGQRGRLG</sequence>
<evidence type="ECO:0000313" key="2">
    <source>
        <dbReference type="EMBL" id="MBK6972542.1"/>
    </source>
</evidence>
<reference evidence="2" key="1">
    <citation type="submission" date="2020-10" db="EMBL/GenBank/DDBJ databases">
        <title>Connecting structure to function with the recovery of over 1000 high-quality activated sludge metagenome-assembled genomes encoding full-length rRNA genes using long-read sequencing.</title>
        <authorList>
            <person name="Singleton C.M."/>
            <person name="Petriglieri F."/>
            <person name="Kristensen J.M."/>
            <person name="Kirkegaard R.H."/>
            <person name="Michaelsen T.Y."/>
            <person name="Andersen M.H."/>
            <person name="Karst S.M."/>
            <person name="Dueholm M.S."/>
            <person name="Nielsen P.H."/>
            <person name="Albertsen M."/>
        </authorList>
    </citation>
    <scope>NUCLEOTIDE SEQUENCE</scope>
    <source>
        <strain evidence="2">Bjer_18-Q3-R1-45_BAT3C.347</strain>
    </source>
</reference>
<keyword evidence="1" id="KW-0472">Membrane</keyword>
<feature type="transmembrane region" description="Helical" evidence="1">
    <location>
        <begin position="158"/>
        <end position="182"/>
    </location>
</feature>
<keyword evidence="1" id="KW-1133">Transmembrane helix</keyword>
<dbReference type="AlphaFoldDB" id="A0A9D7E7G5"/>
<feature type="transmembrane region" description="Helical" evidence="1">
    <location>
        <begin position="608"/>
        <end position="626"/>
    </location>
</feature>
<proteinExistence type="predicted"/>
<dbReference type="Proteomes" id="UP000807785">
    <property type="component" value="Unassembled WGS sequence"/>
</dbReference>
<gene>
    <name evidence="2" type="ORF">IPH26_06195</name>
</gene>
<dbReference type="EMBL" id="JADJEV010000003">
    <property type="protein sequence ID" value="MBK6972542.1"/>
    <property type="molecule type" value="Genomic_DNA"/>
</dbReference>
<evidence type="ECO:0000313" key="3">
    <source>
        <dbReference type="Proteomes" id="UP000807785"/>
    </source>
</evidence>
<feature type="transmembrane region" description="Helical" evidence="1">
    <location>
        <begin position="366"/>
        <end position="384"/>
    </location>
</feature>
<accession>A0A9D7E7G5</accession>
<feature type="transmembrane region" description="Helical" evidence="1">
    <location>
        <begin position="126"/>
        <end position="146"/>
    </location>
</feature>
<feature type="transmembrane region" description="Helical" evidence="1">
    <location>
        <begin position="194"/>
        <end position="215"/>
    </location>
</feature>
<feature type="transmembrane region" description="Helical" evidence="1">
    <location>
        <begin position="99"/>
        <end position="119"/>
    </location>
</feature>
<name>A0A9D7E7G5_9PROT</name>
<feature type="transmembrane region" description="Helical" evidence="1">
    <location>
        <begin position="58"/>
        <end position="79"/>
    </location>
</feature>
<comment type="caution">
    <text evidence="2">The sequence shown here is derived from an EMBL/GenBank/DDBJ whole genome shotgun (WGS) entry which is preliminary data.</text>
</comment>
<keyword evidence="1" id="KW-0812">Transmembrane</keyword>
<feature type="transmembrane region" description="Helical" evidence="1">
    <location>
        <begin position="421"/>
        <end position="442"/>
    </location>
</feature>
<feature type="transmembrane region" description="Helical" evidence="1">
    <location>
        <begin position="458"/>
        <end position="476"/>
    </location>
</feature>
<feature type="transmembrane region" description="Helical" evidence="1">
    <location>
        <begin position="12"/>
        <end position="37"/>
    </location>
</feature>
<evidence type="ECO:0000256" key="1">
    <source>
        <dbReference type="SAM" id="Phobius"/>
    </source>
</evidence>
<feature type="transmembrane region" description="Helical" evidence="1">
    <location>
        <begin position="391"/>
        <end position="409"/>
    </location>
</feature>